<evidence type="ECO:0000259" key="1">
    <source>
        <dbReference type="Pfam" id="PF02350"/>
    </source>
</evidence>
<protein>
    <recommendedName>
        <fullName evidence="1">UDP-N-acetylglucosamine 2-epimerase domain-containing protein</fullName>
    </recommendedName>
</protein>
<dbReference type="EMBL" id="BARU01050014">
    <property type="protein sequence ID" value="GAH98018.1"/>
    <property type="molecule type" value="Genomic_DNA"/>
</dbReference>
<proteinExistence type="predicted"/>
<organism evidence="2">
    <name type="scientific">marine sediment metagenome</name>
    <dbReference type="NCBI Taxonomy" id="412755"/>
    <lineage>
        <taxon>unclassified sequences</taxon>
        <taxon>metagenomes</taxon>
        <taxon>ecological metagenomes</taxon>
    </lineage>
</organism>
<reference evidence="2" key="1">
    <citation type="journal article" date="2014" name="Front. Microbiol.">
        <title>High frequency of phylogenetically diverse reductive dehalogenase-homologous genes in deep subseafloor sedimentary metagenomes.</title>
        <authorList>
            <person name="Kawai M."/>
            <person name="Futagami T."/>
            <person name="Toyoda A."/>
            <person name="Takaki Y."/>
            <person name="Nishi S."/>
            <person name="Hori S."/>
            <person name="Arai W."/>
            <person name="Tsubouchi T."/>
            <person name="Morono Y."/>
            <person name="Uchiyama I."/>
            <person name="Ito T."/>
            <person name="Fujiyama A."/>
            <person name="Inagaki F."/>
            <person name="Takami H."/>
        </authorList>
    </citation>
    <scope>NUCLEOTIDE SEQUENCE</scope>
    <source>
        <strain evidence="2">Expedition CK06-06</strain>
    </source>
</reference>
<accession>X1LV77</accession>
<dbReference type="InterPro" id="IPR003331">
    <property type="entry name" value="UDP_GlcNAc_Epimerase_2_dom"/>
</dbReference>
<dbReference type="AlphaFoldDB" id="X1LV77"/>
<comment type="caution">
    <text evidence="2">The sequence shown here is derived from an EMBL/GenBank/DDBJ whole genome shotgun (WGS) entry which is preliminary data.</text>
</comment>
<dbReference type="Gene3D" id="3.40.50.2000">
    <property type="entry name" value="Glycogen Phosphorylase B"/>
    <property type="match status" value="1"/>
</dbReference>
<feature type="non-terminal residue" evidence="2">
    <location>
        <position position="1"/>
    </location>
</feature>
<feature type="non-terminal residue" evidence="2">
    <location>
        <position position="30"/>
    </location>
</feature>
<dbReference type="SUPFAM" id="SSF53756">
    <property type="entry name" value="UDP-Glycosyltransferase/glycogen phosphorylase"/>
    <property type="match status" value="1"/>
</dbReference>
<feature type="domain" description="UDP-N-acetylglucosamine 2-epimerase" evidence="1">
    <location>
        <begin position="1"/>
        <end position="30"/>
    </location>
</feature>
<gene>
    <name evidence="2" type="ORF">S03H2_73171</name>
</gene>
<name>X1LV77_9ZZZZ</name>
<evidence type="ECO:0000313" key="2">
    <source>
        <dbReference type="EMBL" id="GAH98018.1"/>
    </source>
</evidence>
<dbReference type="Pfam" id="PF02350">
    <property type="entry name" value="Epimerase_2"/>
    <property type="match status" value="1"/>
</dbReference>
<sequence>ERILLKEKPDTVLVEGDTNTVLAGALAASK</sequence>